<sequence length="282" mass="31859">MVLSLQSSHRYNEFAQQLAVPFSKRLTAMHHPVQRLTEQFRFRHCFLNWLNHRTYDGEMTSHPSTDNIIVKPQFLKAMQNTPNMGHPGNLNLGHIVEAGTNSRFNDQNRLWVLKLLLENFRSAGNNGDDIAIITPYMAQVIRYKQSPIVLMQKGALLRSNFHKVATTDSMQGKEAKVVIYGWVITSAGDMGFTTDDHRGNVGMSRTSEVMINILHSSIGSDAKSSSRAPHQNYLGGQTNTEVPYPCAFIQWHSSQENIVTVDCPHEDDVFPVVHQQPEGFAR</sequence>
<keyword evidence="2" id="KW-1185">Reference proteome</keyword>
<proteinExistence type="predicted"/>
<gene>
    <name evidence="1" type="ORF">N8T08_004889</name>
</gene>
<accession>A0ACC3B394</accession>
<protein>
    <submittedName>
        <fullName evidence="1">Uncharacterized protein</fullName>
    </submittedName>
</protein>
<comment type="caution">
    <text evidence="1">The sequence shown here is derived from an EMBL/GenBank/DDBJ whole genome shotgun (WGS) entry which is preliminary data.</text>
</comment>
<dbReference type="Proteomes" id="UP001177260">
    <property type="component" value="Unassembled WGS sequence"/>
</dbReference>
<organism evidence="1 2">
    <name type="scientific">Aspergillus melleus</name>
    <dbReference type="NCBI Taxonomy" id="138277"/>
    <lineage>
        <taxon>Eukaryota</taxon>
        <taxon>Fungi</taxon>
        <taxon>Dikarya</taxon>
        <taxon>Ascomycota</taxon>
        <taxon>Pezizomycotina</taxon>
        <taxon>Eurotiomycetes</taxon>
        <taxon>Eurotiomycetidae</taxon>
        <taxon>Eurotiales</taxon>
        <taxon>Aspergillaceae</taxon>
        <taxon>Aspergillus</taxon>
        <taxon>Aspergillus subgen. Circumdati</taxon>
    </lineage>
</organism>
<evidence type="ECO:0000313" key="2">
    <source>
        <dbReference type="Proteomes" id="UP001177260"/>
    </source>
</evidence>
<name>A0ACC3B394_9EURO</name>
<reference evidence="1 2" key="1">
    <citation type="journal article" date="2023" name="ACS Omega">
        <title>Identification of the Neoaspergillic Acid Biosynthesis Gene Cluster by Establishing an In Vitro CRISPR-Ribonucleoprotein Genetic System in Aspergillus melleus.</title>
        <authorList>
            <person name="Yuan B."/>
            <person name="Grau M.F."/>
            <person name="Murata R.M."/>
            <person name="Torok T."/>
            <person name="Venkateswaran K."/>
            <person name="Stajich J.E."/>
            <person name="Wang C.C.C."/>
        </authorList>
    </citation>
    <scope>NUCLEOTIDE SEQUENCE [LARGE SCALE GENOMIC DNA]</scope>
    <source>
        <strain evidence="1 2">IMV 1140</strain>
    </source>
</reference>
<dbReference type="EMBL" id="JAOPJF010000028">
    <property type="protein sequence ID" value="KAK1144876.1"/>
    <property type="molecule type" value="Genomic_DNA"/>
</dbReference>
<evidence type="ECO:0000313" key="1">
    <source>
        <dbReference type="EMBL" id="KAK1144876.1"/>
    </source>
</evidence>